<dbReference type="PANTHER" id="PTHR36978">
    <property type="entry name" value="P-LOOP CONTAINING NUCLEOTIDE TRIPHOSPHATE HYDROLASE"/>
    <property type="match status" value="1"/>
</dbReference>
<proteinExistence type="predicted"/>
<evidence type="ECO:0008006" key="5">
    <source>
        <dbReference type="Google" id="ProtNLM"/>
    </source>
</evidence>
<keyword evidence="4" id="KW-1185">Reference proteome</keyword>
<keyword evidence="2" id="KW-0472">Membrane</keyword>
<dbReference type="PANTHER" id="PTHR36978:SF4">
    <property type="entry name" value="P-LOOP CONTAINING NUCLEOSIDE TRIPHOSPHATE HYDROLASE PROTEIN"/>
    <property type="match status" value="1"/>
</dbReference>
<keyword evidence="2" id="KW-0812">Transmembrane</keyword>
<dbReference type="SUPFAM" id="SSF52540">
    <property type="entry name" value="P-loop containing nucleoside triphosphate hydrolases"/>
    <property type="match status" value="1"/>
</dbReference>
<reference evidence="3" key="1">
    <citation type="journal article" date="2023" name="PhytoFront">
        <title>Draft Genome Resources of Seven Strains of Tilletia horrida, Causal Agent of Kernel Smut of Rice.</title>
        <authorList>
            <person name="Khanal S."/>
            <person name="Antony Babu S."/>
            <person name="Zhou X.G."/>
        </authorList>
    </citation>
    <scope>NUCLEOTIDE SEQUENCE</scope>
    <source>
        <strain evidence="3">TX6</strain>
    </source>
</reference>
<dbReference type="Proteomes" id="UP001176517">
    <property type="component" value="Unassembled WGS sequence"/>
</dbReference>
<evidence type="ECO:0000256" key="1">
    <source>
        <dbReference type="SAM" id="MobiDB-lite"/>
    </source>
</evidence>
<gene>
    <name evidence="3" type="ORF">OC846_006002</name>
</gene>
<dbReference type="InterPro" id="IPR027417">
    <property type="entry name" value="P-loop_NTPase"/>
</dbReference>
<feature type="region of interest" description="Disordered" evidence="1">
    <location>
        <begin position="227"/>
        <end position="285"/>
    </location>
</feature>
<name>A0AAN6JPQ0_9BASI</name>
<feature type="compositionally biased region" description="Low complexity" evidence="1">
    <location>
        <begin position="267"/>
        <end position="285"/>
    </location>
</feature>
<sequence length="367" mass="39708">MPVAPTPSRPKPANLKVIGVGLPRTGTLSMKQALDLLGFPCHHMAAVLADRTDREAKMWAKAAWEGLSDAEWDDLLGPWQACIDAPSACFYQRLADLYPDAKVLVTTRDANKWLASMNRTIGVRRPGDWEWFLMKYFSPALKEMVPMWAGTVWKGCFKDRKPLEPSVLTDFYDELHTFFRERGELDRVLVYDIDSKVGPFEWAKVCPFLGVPVPQGVAWPDVNASDPEKVRRMQDAAGDATRAAFGTSSSSSTAPSSTAHGSKKNGSADPAASADQSKAQQSAADVSAGVVKTGAKEAGNAATKAPPAAAKTGFESYMSGARPSPNQEVARIKRNINMGLQTIVGAAVVVTVGARAWGYYQKTQASR</sequence>
<dbReference type="Pfam" id="PF17784">
    <property type="entry name" value="Sulfotransfer_4"/>
    <property type="match status" value="1"/>
</dbReference>
<feature type="compositionally biased region" description="Low complexity" evidence="1">
    <location>
        <begin position="240"/>
        <end position="259"/>
    </location>
</feature>
<protein>
    <recommendedName>
        <fullName evidence="5">Sulfotransferase domain-containing protein</fullName>
    </recommendedName>
</protein>
<evidence type="ECO:0000313" key="4">
    <source>
        <dbReference type="Proteomes" id="UP001176517"/>
    </source>
</evidence>
<comment type="caution">
    <text evidence="3">The sequence shown here is derived from an EMBL/GenBank/DDBJ whole genome shotgun (WGS) entry which is preliminary data.</text>
</comment>
<dbReference type="EMBL" id="JAPDMZ010000272">
    <property type="protein sequence ID" value="KAK0544613.1"/>
    <property type="molecule type" value="Genomic_DNA"/>
</dbReference>
<feature type="transmembrane region" description="Helical" evidence="2">
    <location>
        <begin position="338"/>
        <end position="360"/>
    </location>
</feature>
<evidence type="ECO:0000256" key="2">
    <source>
        <dbReference type="SAM" id="Phobius"/>
    </source>
</evidence>
<dbReference type="Gene3D" id="3.40.50.300">
    <property type="entry name" value="P-loop containing nucleotide triphosphate hydrolases"/>
    <property type="match status" value="1"/>
</dbReference>
<keyword evidence="2" id="KW-1133">Transmembrane helix</keyword>
<dbReference type="InterPro" id="IPR040632">
    <property type="entry name" value="Sulfotransfer_4"/>
</dbReference>
<dbReference type="AlphaFoldDB" id="A0AAN6JPQ0"/>
<organism evidence="3 4">
    <name type="scientific">Tilletia horrida</name>
    <dbReference type="NCBI Taxonomy" id="155126"/>
    <lineage>
        <taxon>Eukaryota</taxon>
        <taxon>Fungi</taxon>
        <taxon>Dikarya</taxon>
        <taxon>Basidiomycota</taxon>
        <taxon>Ustilaginomycotina</taxon>
        <taxon>Exobasidiomycetes</taxon>
        <taxon>Tilletiales</taxon>
        <taxon>Tilletiaceae</taxon>
        <taxon>Tilletia</taxon>
    </lineage>
</organism>
<evidence type="ECO:0000313" key="3">
    <source>
        <dbReference type="EMBL" id="KAK0544613.1"/>
    </source>
</evidence>
<accession>A0AAN6JPQ0</accession>